<organism evidence="1 2">
    <name type="scientific">Alysiella crassa</name>
    <dbReference type="NCBI Taxonomy" id="153491"/>
    <lineage>
        <taxon>Bacteria</taxon>
        <taxon>Pseudomonadati</taxon>
        <taxon>Pseudomonadota</taxon>
        <taxon>Betaproteobacteria</taxon>
        <taxon>Neisseriales</taxon>
        <taxon>Neisseriaceae</taxon>
        <taxon>Alysiella</taxon>
    </lineage>
</organism>
<dbReference type="RefSeq" id="WP_034295343.1">
    <property type="nucleotide sequence ID" value="NZ_CP091519.2"/>
</dbReference>
<dbReference type="Proteomes" id="UP000254209">
    <property type="component" value="Unassembled WGS sequence"/>
</dbReference>
<dbReference type="EMBL" id="UFSO01000003">
    <property type="protein sequence ID" value="SSY81082.1"/>
    <property type="molecule type" value="Genomic_DNA"/>
</dbReference>
<proteinExistence type="predicted"/>
<evidence type="ECO:0000313" key="1">
    <source>
        <dbReference type="EMBL" id="SSY81082.1"/>
    </source>
</evidence>
<dbReference type="AlphaFoldDB" id="A0A376BVP5"/>
<accession>A0A376BVP5</accession>
<name>A0A376BVP5_9NEIS</name>
<reference evidence="1 2" key="1">
    <citation type="submission" date="2018-06" db="EMBL/GenBank/DDBJ databases">
        <authorList>
            <consortium name="Pathogen Informatics"/>
            <person name="Doyle S."/>
        </authorList>
    </citation>
    <scope>NUCLEOTIDE SEQUENCE [LARGE SCALE GENOMIC DNA]</scope>
    <source>
        <strain evidence="1 2">NCTC10283</strain>
    </source>
</reference>
<sequence length="321" mass="36123">MQNQEWYQNDDAIKIITPPDVIKAILINTPTDEKDFKFHAYIQNGDMVGYAGGTALRIPVGAPESANFQIPRATLEIVLAKVKSHKFIHNPVSDNNSKKLGIYWNEEEMTGVFETELFTETFRVTQPELNGLEVMDFDKKFAEVNKNTELNQYATFHQEIMERAVKTAKLVDRYGSLSIVANGQKEAAYISFDNMLTTDGMAEMLIMPQVIQVVKQDDEDLLTGQEVVKTVAETMSNALDELDKAVQSDKSAQHEPIEIDENIEAYILGCMNGNVSANDLEVEFDISNGHAKQILKQLEDEGMVSLSHDDEEDPVYFVKMT</sequence>
<gene>
    <name evidence="1" type="ORF">NCTC10283_02647</name>
</gene>
<evidence type="ECO:0000313" key="2">
    <source>
        <dbReference type="Proteomes" id="UP000254209"/>
    </source>
</evidence>
<protein>
    <submittedName>
        <fullName evidence="1">Uncharacterized protein</fullName>
    </submittedName>
</protein>
<dbReference type="STRING" id="1120980.GCA_000745955_02393"/>
<keyword evidence="2" id="KW-1185">Reference proteome</keyword>